<evidence type="ECO:0000313" key="2">
    <source>
        <dbReference type="EMBL" id="MFD1454452.1"/>
    </source>
</evidence>
<dbReference type="EMBL" id="JBHTOD010000001">
    <property type="protein sequence ID" value="MFD1454452.1"/>
    <property type="molecule type" value="Genomic_DNA"/>
</dbReference>
<evidence type="ECO:0000313" key="3">
    <source>
        <dbReference type="Proteomes" id="UP001597189"/>
    </source>
</evidence>
<proteinExistence type="predicted"/>
<feature type="chain" id="PRO_5045339795" evidence="1">
    <location>
        <begin position="31"/>
        <end position="98"/>
    </location>
</feature>
<reference evidence="3" key="1">
    <citation type="journal article" date="2019" name="Int. J. Syst. Evol. Microbiol.">
        <title>The Global Catalogue of Microorganisms (GCM) 10K type strain sequencing project: providing services to taxonomists for standard genome sequencing and annotation.</title>
        <authorList>
            <consortium name="The Broad Institute Genomics Platform"/>
            <consortium name="The Broad Institute Genome Sequencing Center for Infectious Disease"/>
            <person name="Wu L."/>
            <person name="Ma J."/>
        </authorList>
    </citation>
    <scope>NUCLEOTIDE SEQUENCE [LARGE SCALE GENOMIC DNA]</scope>
    <source>
        <strain evidence="3">CCM 8979</strain>
    </source>
</reference>
<organism evidence="2 3">
    <name type="scientific">Levilactobacillus lanxiensis</name>
    <dbReference type="NCBI Taxonomy" id="2799568"/>
    <lineage>
        <taxon>Bacteria</taxon>
        <taxon>Bacillati</taxon>
        <taxon>Bacillota</taxon>
        <taxon>Bacilli</taxon>
        <taxon>Lactobacillales</taxon>
        <taxon>Lactobacillaceae</taxon>
        <taxon>Levilactobacillus</taxon>
    </lineage>
</organism>
<feature type="signal peptide" evidence="1">
    <location>
        <begin position="1"/>
        <end position="30"/>
    </location>
</feature>
<dbReference type="Proteomes" id="UP001597189">
    <property type="component" value="Unassembled WGS sequence"/>
</dbReference>
<keyword evidence="3" id="KW-1185">Reference proteome</keyword>
<accession>A0ABW4D388</accession>
<gene>
    <name evidence="2" type="ORF">ACFQ44_02005</name>
</gene>
<protein>
    <submittedName>
        <fullName evidence="2">Uncharacterized protein</fullName>
    </submittedName>
</protein>
<comment type="caution">
    <text evidence="2">The sequence shown here is derived from an EMBL/GenBank/DDBJ whole genome shotgun (WGS) entry which is preliminary data.</text>
</comment>
<evidence type="ECO:0000256" key="1">
    <source>
        <dbReference type="SAM" id="SignalP"/>
    </source>
</evidence>
<sequence>MNKIKSMMTKVMLGAMTVTTLMATSAGASAATTQVSTPAPAVAETSISLKQQAQPAIQPMTIKLHKHVTSSQISSQVQTAVDASALNLDQQHHDSQLK</sequence>
<dbReference type="RefSeq" id="WP_203642248.1">
    <property type="nucleotide sequence ID" value="NZ_BOLN01000001.1"/>
</dbReference>
<keyword evidence="1" id="KW-0732">Signal</keyword>
<name>A0ABW4D388_9LACO</name>